<gene>
    <name evidence="2" type="ORF">PR002_g29933</name>
</gene>
<comment type="caution">
    <text evidence="2">The sequence shown here is derived from an EMBL/GenBank/DDBJ whole genome shotgun (WGS) entry which is preliminary data.</text>
</comment>
<evidence type="ECO:0000313" key="3">
    <source>
        <dbReference type="Proteomes" id="UP000435112"/>
    </source>
</evidence>
<protein>
    <submittedName>
        <fullName evidence="2">Uncharacterized protein</fullName>
    </submittedName>
</protein>
<dbReference type="EMBL" id="QXFU01006330">
    <property type="protein sequence ID" value="KAE8961333.1"/>
    <property type="molecule type" value="Genomic_DNA"/>
</dbReference>
<feature type="region of interest" description="Disordered" evidence="1">
    <location>
        <begin position="1"/>
        <end position="25"/>
    </location>
</feature>
<organism evidence="2 3">
    <name type="scientific">Phytophthora rubi</name>
    <dbReference type="NCBI Taxonomy" id="129364"/>
    <lineage>
        <taxon>Eukaryota</taxon>
        <taxon>Sar</taxon>
        <taxon>Stramenopiles</taxon>
        <taxon>Oomycota</taxon>
        <taxon>Peronosporomycetes</taxon>
        <taxon>Peronosporales</taxon>
        <taxon>Peronosporaceae</taxon>
        <taxon>Phytophthora</taxon>
    </lineage>
</organism>
<sequence length="116" mass="12827">CQKRTSGVDACPDEDEPLQASPTEELDKKELVVELNLLAASEEPDGPEAIAMRRAPRRWRSCDVVRPKLQMDNSDTSQCHCGGLGIVMKSLNRAPLGESLLLYFVVAGRMIWGDDK</sequence>
<feature type="non-terminal residue" evidence="2">
    <location>
        <position position="1"/>
    </location>
</feature>
<name>A0A6A3GWP8_9STRA</name>
<dbReference type="AlphaFoldDB" id="A0A6A3GWP8"/>
<evidence type="ECO:0000313" key="2">
    <source>
        <dbReference type="EMBL" id="KAE8961333.1"/>
    </source>
</evidence>
<reference evidence="2 3" key="1">
    <citation type="submission" date="2018-09" db="EMBL/GenBank/DDBJ databases">
        <title>Genomic investigation of the strawberry pathogen Phytophthora fragariae indicates pathogenicity is determined by transcriptional variation in three key races.</title>
        <authorList>
            <person name="Adams T.M."/>
            <person name="Armitage A.D."/>
            <person name="Sobczyk M.K."/>
            <person name="Bates H.J."/>
            <person name="Dunwell J.M."/>
            <person name="Nellist C.F."/>
            <person name="Harrison R.J."/>
        </authorList>
    </citation>
    <scope>NUCLEOTIDE SEQUENCE [LARGE SCALE GENOMIC DNA]</scope>
    <source>
        <strain evidence="2 3">SCRP324</strain>
    </source>
</reference>
<proteinExistence type="predicted"/>
<accession>A0A6A3GWP8</accession>
<evidence type="ECO:0000256" key="1">
    <source>
        <dbReference type="SAM" id="MobiDB-lite"/>
    </source>
</evidence>
<dbReference type="Proteomes" id="UP000435112">
    <property type="component" value="Unassembled WGS sequence"/>
</dbReference>